<organism evidence="1 2">
    <name type="scientific">Nocardia mangyaensis</name>
    <dbReference type="NCBI Taxonomy" id="2213200"/>
    <lineage>
        <taxon>Bacteria</taxon>
        <taxon>Bacillati</taxon>
        <taxon>Actinomycetota</taxon>
        <taxon>Actinomycetes</taxon>
        <taxon>Mycobacteriales</taxon>
        <taxon>Nocardiaceae</taxon>
        <taxon>Nocardia</taxon>
    </lineage>
</organism>
<keyword evidence="2" id="KW-1185">Reference proteome</keyword>
<proteinExistence type="predicted"/>
<dbReference type="OrthoDB" id="4548492at2"/>
<dbReference type="EMBL" id="CP018082">
    <property type="protein sequence ID" value="APE37683.1"/>
    <property type="molecule type" value="Genomic_DNA"/>
</dbReference>
<gene>
    <name evidence="1" type="ORF">BOX37_31310</name>
</gene>
<accession>A0A1J0W048</accession>
<sequence length="148" mass="15886">MTYPVPGEFPDFEQCLVDLLTPIVPTVTSLPATGSDLDAALPLAWVRKVRGTTDVNSVTYTAQLRVVLVATDRGPATQLAGQVRGAVLGVAGTDVNGVLIDWVAEIAPEELKYFPPTVQRSQGSADLPNLDPLDRMVELGFSLQARRQ</sequence>
<name>A0A1J0W048_9NOCA</name>
<dbReference type="RefSeq" id="WP_071930850.1">
    <property type="nucleotide sequence ID" value="NZ_CP018082.1"/>
</dbReference>
<dbReference type="AlphaFoldDB" id="A0A1J0W048"/>
<evidence type="ECO:0000313" key="2">
    <source>
        <dbReference type="Proteomes" id="UP000183810"/>
    </source>
</evidence>
<evidence type="ECO:0008006" key="3">
    <source>
        <dbReference type="Google" id="ProtNLM"/>
    </source>
</evidence>
<reference evidence="1" key="1">
    <citation type="submission" date="2016-11" db="EMBL/GenBank/DDBJ databases">
        <authorList>
            <person name="Jaros S."/>
            <person name="Januszkiewicz K."/>
            <person name="Wedrychowicz H."/>
        </authorList>
    </citation>
    <scope>NUCLEOTIDE SEQUENCE [LARGE SCALE GENOMIC DNA]</scope>
    <source>
        <strain evidence="1">Y48</strain>
    </source>
</reference>
<evidence type="ECO:0000313" key="1">
    <source>
        <dbReference type="EMBL" id="APE37683.1"/>
    </source>
</evidence>
<dbReference type="KEGG" id="nsl:BOX37_31310"/>
<protein>
    <recommendedName>
        <fullName evidence="3">DUF3168 domain-containing protein</fullName>
    </recommendedName>
</protein>
<dbReference type="Proteomes" id="UP000183810">
    <property type="component" value="Chromosome"/>
</dbReference>